<comment type="caution">
    <text evidence="4">The sequence shown here is derived from an EMBL/GenBank/DDBJ whole genome shotgun (WGS) entry which is preliminary data.</text>
</comment>
<evidence type="ECO:0000313" key="5">
    <source>
        <dbReference type="Proteomes" id="UP001195769"/>
    </source>
</evidence>
<dbReference type="SMART" id="SM00320">
    <property type="entry name" value="WD40"/>
    <property type="match status" value="2"/>
</dbReference>
<keyword evidence="5" id="KW-1185">Reference proteome</keyword>
<dbReference type="PANTHER" id="PTHR19848:SF8">
    <property type="entry name" value="F-BOX AND WD REPEAT DOMAIN CONTAINING 7"/>
    <property type="match status" value="1"/>
</dbReference>
<dbReference type="GeneID" id="64666312"/>
<proteinExistence type="predicted"/>
<protein>
    <recommendedName>
        <fullName evidence="6">WD_REPEATS_REGION domain-containing protein</fullName>
    </recommendedName>
</protein>
<dbReference type="Pfam" id="PF00400">
    <property type="entry name" value="WD40"/>
    <property type="match status" value="2"/>
</dbReference>
<evidence type="ECO:0008006" key="6">
    <source>
        <dbReference type="Google" id="ProtNLM"/>
    </source>
</evidence>
<keyword evidence="1 3" id="KW-0853">WD repeat</keyword>
<sequence length="267" mass="29494">MQQKLQPVKTTCLQSKSGMPRRASCLTRSNTFILFGAWHGRRTERNLSPVQIQLEYMTQPLGRRSPISAVTHSWSQNNRLLCASGDKTVRLWNLDTNLPVGPLLQHEDYVQCAALSADGKLLVTGCQNKNAYTWDIHAILKRAGLEDLLRPSSDVTAADATQAVDDELLPDFFNDATDGPNSSRTYGNYYRSSSRRPRPLASSFGSVNTLFATLKASLIVSRASYLQSGCSQGQRGYIYCSPAARKNTAANPIARSGIIHDTACFRY</sequence>
<evidence type="ECO:0000256" key="1">
    <source>
        <dbReference type="ARBA" id="ARBA00022574"/>
    </source>
</evidence>
<dbReference type="Proteomes" id="UP001195769">
    <property type="component" value="Unassembled WGS sequence"/>
</dbReference>
<dbReference type="RefSeq" id="XP_041223710.1">
    <property type="nucleotide sequence ID" value="XM_041372014.1"/>
</dbReference>
<dbReference type="PANTHER" id="PTHR19848">
    <property type="entry name" value="WD40 REPEAT PROTEIN"/>
    <property type="match status" value="1"/>
</dbReference>
<accession>A0AAD4E1S3</accession>
<dbReference type="EMBL" id="JABBWK010000041">
    <property type="protein sequence ID" value="KAG1898134.1"/>
    <property type="molecule type" value="Genomic_DNA"/>
</dbReference>
<name>A0AAD4E1S3_9AGAM</name>
<dbReference type="AlphaFoldDB" id="A0AAD4E1S3"/>
<dbReference type="PROSITE" id="PS50082">
    <property type="entry name" value="WD_REPEATS_2"/>
    <property type="match status" value="1"/>
</dbReference>
<dbReference type="InterPro" id="IPR015943">
    <property type="entry name" value="WD40/YVTN_repeat-like_dom_sf"/>
</dbReference>
<reference evidence="4" key="1">
    <citation type="journal article" date="2020" name="New Phytol.">
        <title>Comparative genomics reveals dynamic genome evolution in host specialist ectomycorrhizal fungi.</title>
        <authorList>
            <person name="Lofgren L.A."/>
            <person name="Nguyen N.H."/>
            <person name="Vilgalys R."/>
            <person name="Ruytinx J."/>
            <person name="Liao H.L."/>
            <person name="Branco S."/>
            <person name="Kuo A."/>
            <person name="LaButti K."/>
            <person name="Lipzen A."/>
            <person name="Andreopoulos W."/>
            <person name="Pangilinan J."/>
            <person name="Riley R."/>
            <person name="Hundley H."/>
            <person name="Na H."/>
            <person name="Barry K."/>
            <person name="Grigoriev I.V."/>
            <person name="Stajich J.E."/>
            <person name="Kennedy P.G."/>
        </authorList>
    </citation>
    <scope>NUCLEOTIDE SEQUENCE</scope>
    <source>
        <strain evidence="4">FC203</strain>
    </source>
</reference>
<feature type="repeat" description="WD" evidence="3">
    <location>
        <begin position="103"/>
        <end position="136"/>
    </location>
</feature>
<dbReference type="PROSITE" id="PS00678">
    <property type="entry name" value="WD_REPEATS_1"/>
    <property type="match status" value="1"/>
</dbReference>
<keyword evidence="2" id="KW-0677">Repeat</keyword>
<organism evidence="4 5">
    <name type="scientific">Suillus fuscotomentosus</name>
    <dbReference type="NCBI Taxonomy" id="1912939"/>
    <lineage>
        <taxon>Eukaryota</taxon>
        <taxon>Fungi</taxon>
        <taxon>Dikarya</taxon>
        <taxon>Basidiomycota</taxon>
        <taxon>Agaricomycotina</taxon>
        <taxon>Agaricomycetes</taxon>
        <taxon>Agaricomycetidae</taxon>
        <taxon>Boletales</taxon>
        <taxon>Suillineae</taxon>
        <taxon>Suillaceae</taxon>
        <taxon>Suillus</taxon>
    </lineage>
</organism>
<dbReference type="SUPFAM" id="SSF50978">
    <property type="entry name" value="WD40 repeat-like"/>
    <property type="match status" value="1"/>
</dbReference>
<evidence type="ECO:0000256" key="2">
    <source>
        <dbReference type="ARBA" id="ARBA00022737"/>
    </source>
</evidence>
<gene>
    <name evidence="4" type="ORF">F5891DRAFT_488688</name>
</gene>
<dbReference type="InterPro" id="IPR036322">
    <property type="entry name" value="WD40_repeat_dom_sf"/>
</dbReference>
<evidence type="ECO:0000256" key="3">
    <source>
        <dbReference type="PROSITE-ProRule" id="PRU00221"/>
    </source>
</evidence>
<dbReference type="InterPro" id="IPR001680">
    <property type="entry name" value="WD40_rpt"/>
</dbReference>
<dbReference type="InterPro" id="IPR019775">
    <property type="entry name" value="WD40_repeat_CS"/>
</dbReference>
<evidence type="ECO:0000313" key="4">
    <source>
        <dbReference type="EMBL" id="KAG1898134.1"/>
    </source>
</evidence>
<dbReference type="Gene3D" id="2.130.10.10">
    <property type="entry name" value="YVTN repeat-like/Quinoprotein amine dehydrogenase"/>
    <property type="match status" value="1"/>
</dbReference>